<dbReference type="EMBL" id="CCKQ01019000">
    <property type="protein sequence ID" value="CDW91004.1"/>
    <property type="molecule type" value="Genomic_DNA"/>
</dbReference>
<feature type="region of interest" description="Disordered" evidence="2">
    <location>
        <begin position="524"/>
        <end position="543"/>
    </location>
</feature>
<feature type="region of interest" description="Disordered" evidence="2">
    <location>
        <begin position="551"/>
        <end position="587"/>
    </location>
</feature>
<feature type="region of interest" description="Disordered" evidence="2">
    <location>
        <begin position="600"/>
        <end position="626"/>
    </location>
</feature>
<dbReference type="PANTHER" id="PTHR46069">
    <property type="entry name" value="TUBULIN TYROSINE LIGASE"/>
    <property type="match status" value="1"/>
</dbReference>
<feature type="region of interest" description="Disordered" evidence="2">
    <location>
        <begin position="638"/>
        <end position="669"/>
    </location>
</feature>
<dbReference type="Pfam" id="PF03133">
    <property type="entry name" value="TTL"/>
    <property type="match status" value="1"/>
</dbReference>
<dbReference type="PROSITE" id="PS51221">
    <property type="entry name" value="TTL"/>
    <property type="match status" value="1"/>
</dbReference>
<sequence length="1123" mass="132280">MVDNTQQTMFELNNILSKQKQKRNERTLNSLLTSNITQPKTLQTSRGKNDIYQNEIAYQQPTPPINIALNQLLKQEASLDQYSKKLLINNQHRHRRQQSLIQQSNSTHLSSKRQMQQKTLNNVNHFILHEENKHTESNEFKNGIKNAVTTDDENQQDICNFKTTDNQVFIPNIKASHFLDFDKTDRNLTEKSTTTDYTQVRVDASYNNSMLAYLLKRQIRGDVGIQSSDSRIKNEQNNFQLDLSQDQLQSFINQINETSKMNSTIQIGQLKEYKIGSTANNSKTNIGKFQKLNSDFQKYQQLILNGSQFTLKQVNPLKSTRVSVQISPNEMQVEELGCSQQNLLDFNNERNEHRFNQTDGLIHQNSQAHQNRNRAYIKSELYQHKNNFEMFQKQMLTRRELEKLILLNKLKRDGIQMGPFECIEKELLQISNSNQKLEQSNQKSKQQISQQQQQNIITLHNIQQSVIEQSQQLNGNKEGKRLTSKKFQQTGEHDSQMILKKMIQDQLHRNINHAYNMQSNFQLQGKRVQSTEDTRRQEKSTGRNIINSNIKNMANREGGEPLPQRAQTLKQKKHSESEIDSGLPQPVEVVKVKSKQYYVDHPPQQQPERTSQILLQSQKRHSQPKNLNFRINQQLFKNTLQKKPTNISSSKEESKREDPSSSLLDQEQISTSRTLNQQKLGQNFNNCIDIINMYLKLTIKNKNSLTQVDAIRFVKLTKIIRVHLNQMQKQSCNELNQFIKSREFISQSRLRIHSYLSETIFKSFSADVQLNFSKKEYVKFYVDSTGNNNVLVKNILKRRNWMQFQDSIKQNFDQASIIWTQWKKLKILDQQKAHQIYAKIDGNHHLTNKYFLLATMKQFYKSQDRDYRKIMPWTFKIELYEKNILQNKQFIKFKKSFLDQESQNPQNNLWILKPGENSNRGKGIVIMKDLKDILTFIEEQRGQKVVIQKYIQNPLLINKRKFDIRVFGLVQLMNKTEYRCYFYKEGYLRTSCREFTTDNLDNRFVHLTNDAIQKKSSDYGKFEMGNKISYDDFNQILLKEKGVDFYQEILPMIRNAVRDTLEAFATVLEDQNLQPFKNFNNFEGEEYDYLNSQEYSMNEIKYEMIFSKTIEFSKEVNLVEPSQ</sequence>
<protein>
    <submittedName>
        <fullName evidence="3">Tubulin-tyrosine ligase family protein</fullName>
    </submittedName>
</protein>
<organism evidence="3 4">
    <name type="scientific">Stylonychia lemnae</name>
    <name type="common">Ciliate</name>
    <dbReference type="NCBI Taxonomy" id="5949"/>
    <lineage>
        <taxon>Eukaryota</taxon>
        <taxon>Sar</taxon>
        <taxon>Alveolata</taxon>
        <taxon>Ciliophora</taxon>
        <taxon>Intramacronucleata</taxon>
        <taxon>Spirotrichea</taxon>
        <taxon>Stichotrichia</taxon>
        <taxon>Sporadotrichida</taxon>
        <taxon>Oxytrichidae</taxon>
        <taxon>Stylonychinae</taxon>
        <taxon>Stylonychia</taxon>
    </lineage>
</organism>
<evidence type="ECO:0000256" key="1">
    <source>
        <dbReference type="SAM" id="Coils"/>
    </source>
</evidence>
<name>A0A078B9D3_STYLE</name>
<evidence type="ECO:0000313" key="4">
    <source>
        <dbReference type="Proteomes" id="UP000039865"/>
    </source>
</evidence>
<dbReference type="Gene3D" id="3.30.470.20">
    <property type="entry name" value="ATP-grasp fold, B domain"/>
    <property type="match status" value="1"/>
</dbReference>
<feature type="compositionally biased region" description="Polar residues" evidence="2">
    <location>
        <begin position="606"/>
        <end position="617"/>
    </location>
</feature>
<feature type="coiled-coil region" evidence="1">
    <location>
        <begin position="420"/>
        <end position="454"/>
    </location>
</feature>
<reference evidence="3 4" key="1">
    <citation type="submission" date="2014-06" db="EMBL/GenBank/DDBJ databases">
        <authorList>
            <person name="Swart Estienne"/>
        </authorList>
    </citation>
    <scope>NUCLEOTIDE SEQUENCE [LARGE SCALE GENOMIC DNA]</scope>
    <source>
        <strain evidence="3 4">130c</strain>
    </source>
</reference>
<keyword evidence="1" id="KW-0175">Coiled coil</keyword>
<proteinExistence type="predicted"/>
<keyword evidence="3" id="KW-0436">Ligase</keyword>
<dbReference type="Proteomes" id="UP000039865">
    <property type="component" value="Unassembled WGS sequence"/>
</dbReference>
<accession>A0A078B9D3</accession>
<feature type="compositionally biased region" description="Polar residues" evidence="2">
    <location>
        <begin position="660"/>
        <end position="669"/>
    </location>
</feature>
<evidence type="ECO:0000256" key="2">
    <source>
        <dbReference type="SAM" id="MobiDB-lite"/>
    </source>
</evidence>
<evidence type="ECO:0000313" key="3">
    <source>
        <dbReference type="EMBL" id="CDW91004.1"/>
    </source>
</evidence>
<dbReference type="GO" id="GO:0016874">
    <property type="term" value="F:ligase activity"/>
    <property type="evidence" value="ECO:0007669"/>
    <property type="project" value="UniProtKB-KW"/>
</dbReference>
<gene>
    <name evidence="3" type="primary">Contig6133.g6558</name>
    <name evidence="3" type="ORF">STYLEM_20152</name>
</gene>
<feature type="compositionally biased region" description="Basic and acidic residues" evidence="2">
    <location>
        <begin position="529"/>
        <end position="541"/>
    </location>
</feature>
<dbReference type="AlphaFoldDB" id="A0A078B9D3"/>
<dbReference type="InParanoid" id="A0A078B9D3"/>
<dbReference type="OrthoDB" id="196367at2759"/>
<dbReference type="PANTHER" id="PTHR46069:SF1">
    <property type="entry name" value="CHROMOSOME UNDETERMINED SCAFFOLD_125, WHOLE GENOME SHOTGUN SEQUENCE"/>
    <property type="match status" value="1"/>
</dbReference>
<feature type="compositionally biased region" description="Basic and acidic residues" evidence="2">
    <location>
        <begin position="650"/>
        <end position="659"/>
    </location>
</feature>
<dbReference type="SUPFAM" id="SSF56059">
    <property type="entry name" value="Glutathione synthetase ATP-binding domain-like"/>
    <property type="match status" value="1"/>
</dbReference>
<keyword evidence="4" id="KW-1185">Reference proteome</keyword>
<feature type="compositionally biased region" description="Polar residues" evidence="2">
    <location>
        <begin position="638"/>
        <end position="649"/>
    </location>
</feature>
<dbReference type="InterPro" id="IPR004344">
    <property type="entry name" value="TTL/TTLL_fam"/>
</dbReference>